<dbReference type="OrthoDB" id="6313843at2"/>
<dbReference type="Pfam" id="PF20598">
    <property type="entry name" value="DUF6795"/>
    <property type="match status" value="1"/>
</dbReference>
<evidence type="ECO:0000256" key="1">
    <source>
        <dbReference type="SAM" id="Coils"/>
    </source>
</evidence>
<name>A0A3N1PSE4_9GAMM</name>
<dbReference type="EMBL" id="RJUL01000002">
    <property type="protein sequence ID" value="ROQ29730.1"/>
    <property type="molecule type" value="Genomic_DNA"/>
</dbReference>
<evidence type="ECO:0000313" key="4">
    <source>
        <dbReference type="Proteomes" id="UP000268033"/>
    </source>
</evidence>
<keyword evidence="1" id="KW-0175">Coiled coil</keyword>
<feature type="coiled-coil region" evidence="1">
    <location>
        <begin position="103"/>
        <end position="130"/>
    </location>
</feature>
<dbReference type="InterPro" id="IPR046474">
    <property type="entry name" value="DUF6795"/>
</dbReference>
<comment type="caution">
    <text evidence="3">The sequence shown here is derived from an EMBL/GenBank/DDBJ whole genome shotgun (WGS) entry which is preliminary data.</text>
</comment>
<feature type="domain" description="DUF6795" evidence="2">
    <location>
        <begin position="16"/>
        <end position="120"/>
    </location>
</feature>
<reference evidence="3 4" key="1">
    <citation type="submission" date="2018-11" db="EMBL/GenBank/DDBJ databases">
        <title>Genomic Encyclopedia of Type Strains, Phase IV (KMG-IV): sequencing the most valuable type-strain genomes for metagenomic binning, comparative biology and taxonomic classification.</title>
        <authorList>
            <person name="Goeker M."/>
        </authorList>
    </citation>
    <scope>NUCLEOTIDE SEQUENCE [LARGE SCALE GENOMIC DNA]</scope>
    <source>
        <strain evidence="3 4">DSM 21945</strain>
    </source>
</reference>
<sequence length="147" mass="17111">MTIFAKKVPINLSPEINGVIKEKGKPVAHIEVERSVYLNFTGDYYTDKALTDSDGKFHFPEKTIELKKPSSITTVVKRHELYVEYKNKHIPIWFMNIHTLNPVNVVSEKLKKLNCDLENQEQQFDFEDSEYPASTFSTLTLCRWNDN</sequence>
<dbReference type="Proteomes" id="UP000268033">
    <property type="component" value="Unassembled WGS sequence"/>
</dbReference>
<dbReference type="RefSeq" id="WP_123420658.1">
    <property type="nucleotide sequence ID" value="NZ_LFWC01000018.1"/>
</dbReference>
<protein>
    <recommendedName>
        <fullName evidence="2">DUF6795 domain-containing protein</fullName>
    </recommendedName>
</protein>
<accession>A0A3N1PSE4</accession>
<keyword evidence="4" id="KW-1185">Reference proteome</keyword>
<evidence type="ECO:0000313" key="3">
    <source>
        <dbReference type="EMBL" id="ROQ29730.1"/>
    </source>
</evidence>
<gene>
    <name evidence="3" type="ORF">EDC28_10298</name>
</gene>
<evidence type="ECO:0000259" key="2">
    <source>
        <dbReference type="Pfam" id="PF20598"/>
    </source>
</evidence>
<dbReference type="AlphaFoldDB" id="A0A3N1PSE4"/>
<organism evidence="3 4">
    <name type="scientific">Gallaecimonas pentaromativorans</name>
    <dbReference type="NCBI Taxonomy" id="584787"/>
    <lineage>
        <taxon>Bacteria</taxon>
        <taxon>Pseudomonadati</taxon>
        <taxon>Pseudomonadota</taxon>
        <taxon>Gammaproteobacteria</taxon>
        <taxon>Enterobacterales</taxon>
        <taxon>Gallaecimonadaceae</taxon>
        <taxon>Gallaecimonas</taxon>
    </lineage>
</organism>
<proteinExistence type="predicted"/>